<dbReference type="Gene3D" id="3.40.30.10">
    <property type="entry name" value="Glutaredoxin"/>
    <property type="match status" value="1"/>
</dbReference>
<gene>
    <name evidence="2" type="ORF">METZ01_LOCUS34732</name>
</gene>
<accession>A0A381QT42</accession>
<dbReference type="NCBIfam" id="TIGR00014">
    <property type="entry name" value="arsC"/>
    <property type="match status" value="1"/>
</dbReference>
<dbReference type="GO" id="GO:0008794">
    <property type="term" value="F:arsenate reductase (glutaredoxin) activity"/>
    <property type="evidence" value="ECO:0007669"/>
    <property type="project" value="InterPro"/>
</dbReference>
<organism evidence="2">
    <name type="scientific">marine metagenome</name>
    <dbReference type="NCBI Taxonomy" id="408172"/>
    <lineage>
        <taxon>unclassified sequences</taxon>
        <taxon>metagenomes</taxon>
        <taxon>ecological metagenomes</taxon>
    </lineage>
</organism>
<evidence type="ECO:0008006" key="3">
    <source>
        <dbReference type="Google" id="ProtNLM"/>
    </source>
</evidence>
<protein>
    <recommendedName>
        <fullName evidence="3">Arsenate reductase</fullName>
    </recommendedName>
</protein>
<dbReference type="CDD" id="cd03034">
    <property type="entry name" value="ArsC_ArsC"/>
    <property type="match status" value="1"/>
</dbReference>
<sequence>MEPTTIYYNPRCSKSRTALALLKENGVNPEIIYYLKNPPTTDELRVLVAKLDLKLRDILRTSEPDYKDLGLNDESLSEENLFEIATKHPRLIQRPIIVQGDRAILGRNPEKVLNLFAD</sequence>
<dbReference type="InterPro" id="IPR006659">
    <property type="entry name" value="Arsenate_reductase"/>
</dbReference>
<dbReference type="PANTHER" id="PTHR30041:SF4">
    <property type="entry name" value="ARSENATE REDUCTASE"/>
    <property type="match status" value="1"/>
</dbReference>
<dbReference type="PROSITE" id="PS51353">
    <property type="entry name" value="ARSC"/>
    <property type="match status" value="1"/>
</dbReference>
<dbReference type="Pfam" id="PF03960">
    <property type="entry name" value="ArsC"/>
    <property type="match status" value="1"/>
</dbReference>
<reference evidence="2" key="1">
    <citation type="submission" date="2018-05" db="EMBL/GenBank/DDBJ databases">
        <authorList>
            <person name="Lanie J.A."/>
            <person name="Ng W.-L."/>
            <person name="Kazmierczak K.M."/>
            <person name="Andrzejewski T.M."/>
            <person name="Davidsen T.M."/>
            <person name="Wayne K.J."/>
            <person name="Tettelin H."/>
            <person name="Glass J.I."/>
            <person name="Rusch D."/>
            <person name="Podicherti R."/>
            <person name="Tsui H.-C.T."/>
            <person name="Winkler M.E."/>
        </authorList>
    </citation>
    <scope>NUCLEOTIDE SEQUENCE</scope>
</reference>
<evidence type="ECO:0000313" key="2">
    <source>
        <dbReference type="EMBL" id="SUZ81878.1"/>
    </source>
</evidence>
<dbReference type="AlphaFoldDB" id="A0A381QT42"/>
<dbReference type="InterPro" id="IPR036249">
    <property type="entry name" value="Thioredoxin-like_sf"/>
</dbReference>
<keyword evidence="1" id="KW-0560">Oxidoreductase</keyword>
<dbReference type="InterPro" id="IPR006660">
    <property type="entry name" value="Arsenate_reductase-like"/>
</dbReference>
<evidence type="ECO:0000256" key="1">
    <source>
        <dbReference type="ARBA" id="ARBA00023002"/>
    </source>
</evidence>
<dbReference type="SUPFAM" id="SSF52833">
    <property type="entry name" value="Thioredoxin-like"/>
    <property type="match status" value="1"/>
</dbReference>
<dbReference type="PANTHER" id="PTHR30041">
    <property type="entry name" value="ARSENATE REDUCTASE"/>
    <property type="match status" value="1"/>
</dbReference>
<name>A0A381QT42_9ZZZZ</name>
<dbReference type="EMBL" id="UINC01001483">
    <property type="protein sequence ID" value="SUZ81878.1"/>
    <property type="molecule type" value="Genomic_DNA"/>
</dbReference>
<proteinExistence type="predicted"/>